<evidence type="ECO:0000313" key="2">
    <source>
        <dbReference type="Proteomes" id="UP000326924"/>
    </source>
</evidence>
<organism evidence="1 2">
    <name type="scientific">Sphaerosporella brunnea</name>
    <dbReference type="NCBI Taxonomy" id="1250544"/>
    <lineage>
        <taxon>Eukaryota</taxon>
        <taxon>Fungi</taxon>
        <taxon>Dikarya</taxon>
        <taxon>Ascomycota</taxon>
        <taxon>Pezizomycotina</taxon>
        <taxon>Pezizomycetes</taxon>
        <taxon>Pezizales</taxon>
        <taxon>Pyronemataceae</taxon>
        <taxon>Sphaerosporella</taxon>
    </lineage>
</organism>
<dbReference type="InParanoid" id="A0A5J5FAJ5"/>
<sequence length="206" mass="23046">MTSASPVPPLSTNSFIRRRGCRAWQCFDGLPAEGVERGNDFDHFPAEHELVDKQAEDFNQGNDLDGLPAEDVKQDETSTIPQLSTNLPNETKLRIILGVSPEPEYIKMLVCQQRDQEDRQLQCQLHDDALQVYQGVQEIAAFDKALLRHRVTSIACVRQLEADNPSTGLWDRLTSPTGSAGMVRGMSTIEEEQLRGGGSHWGEELW</sequence>
<protein>
    <submittedName>
        <fullName evidence="1">Uncharacterized protein</fullName>
    </submittedName>
</protein>
<reference evidence="1 2" key="1">
    <citation type="submission" date="2019-09" db="EMBL/GenBank/DDBJ databases">
        <title>Draft genome of the ectomycorrhizal ascomycete Sphaerosporella brunnea.</title>
        <authorList>
            <consortium name="DOE Joint Genome Institute"/>
            <person name="Benucci G.M."/>
            <person name="Marozzi G."/>
            <person name="Antonielli L."/>
            <person name="Sanchez S."/>
            <person name="Marco P."/>
            <person name="Wang X."/>
            <person name="Falini L.B."/>
            <person name="Barry K."/>
            <person name="Haridas S."/>
            <person name="Lipzen A."/>
            <person name="Labutti K."/>
            <person name="Grigoriev I.V."/>
            <person name="Murat C."/>
            <person name="Martin F."/>
            <person name="Albertini E."/>
            <person name="Donnini D."/>
            <person name="Bonito G."/>
        </authorList>
    </citation>
    <scope>NUCLEOTIDE SEQUENCE [LARGE SCALE GENOMIC DNA]</scope>
    <source>
        <strain evidence="1 2">Sb_GMNB300</strain>
    </source>
</reference>
<dbReference type="EMBL" id="VXIS01000008">
    <property type="protein sequence ID" value="KAA8914169.1"/>
    <property type="molecule type" value="Genomic_DNA"/>
</dbReference>
<gene>
    <name evidence="1" type="ORF">FN846DRAFT_902277</name>
</gene>
<comment type="caution">
    <text evidence="1">The sequence shown here is derived from an EMBL/GenBank/DDBJ whole genome shotgun (WGS) entry which is preliminary data.</text>
</comment>
<accession>A0A5J5FAJ5</accession>
<evidence type="ECO:0000313" key="1">
    <source>
        <dbReference type="EMBL" id="KAA8914169.1"/>
    </source>
</evidence>
<dbReference type="Proteomes" id="UP000326924">
    <property type="component" value="Unassembled WGS sequence"/>
</dbReference>
<name>A0A5J5FAJ5_9PEZI</name>
<dbReference type="AlphaFoldDB" id="A0A5J5FAJ5"/>
<proteinExistence type="predicted"/>
<keyword evidence="2" id="KW-1185">Reference proteome</keyword>